<comment type="caution">
    <text evidence="1">The sequence shown here is derived from an EMBL/GenBank/DDBJ whole genome shotgun (WGS) entry which is preliminary data.</text>
</comment>
<proteinExistence type="predicted"/>
<protein>
    <submittedName>
        <fullName evidence="1">Integrase</fullName>
    </submittedName>
</protein>
<reference evidence="1 2" key="1">
    <citation type="submission" date="2023-04" db="EMBL/GenBank/DDBJ databases">
        <title>Forest soil microbial communities from Buena Vista Peninsula, Colon Province, Panama.</title>
        <authorList>
            <person name="Bouskill N."/>
        </authorList>
    </citation>
    <scope>NUCLEOTIDE SEQUENCE [LARGE SCALE GENOMIC DNA]</scope>
    <source>
        <strain evidence="1 2">CFH S0262</strain>
    </source>
</reference>
<keyword evidence="2" id="KW-1185">Reference proteome</keyword>
<name>A0ABT6MMK9_9NOCA</name>
<evidence type="ECO:0000313" key="1">
    <source>
        <dbReference type="EMBL" id="MDH6284829.1"/>
    </source>
</evidence>
<accession>A0ABT6MMK9</accession>
<dbReference type="EMBL" id="JARXVC010000028">
    <property type="protein sequence ID" value="MDH6284829.1"/>
    <property type="molecule type" value="Genomic_DNA"/>
</dbReference>
<dbReference type="Proteomes" id="UP001160334">
    <property type="component" value="Unassembled WGS sequence"/>
</dbReference>
<gene>
    <name evidence="1" type="ORF">M2280_006092</name>
</gene>
<organism evidence="1 2">
    <name type="scientific">Prescottella agglutinans</name>
    <dbReference type="NCBI Taxonomy" id="1644129"/>
    <lineage>
        <taxon>Bacteria</taxon>
        <taxon>Bacillati</taxon>
        <taxon>Actinomycetota</taxon>
        <taxon>Actinomycetes</taxon>
        <taxon>Mycobacteriales</taxon>
        <taxon>Nocardiaceae</taxon>
        <taxon>Prescottella</taxon>
    </lineage>
</organism>
<sequence length="46" mass="5249">MEIMGHSSVLTTRGYQHHRLEDSRAALENLHTILPPVPMAIERPSR</sequence>
<evidence type="ECO:0000313" key="2">
    <source>
        <dbReference type="Proteomes" id="UP001160334"/>
    </source>
</evidence>